<dbReference type="EMBL" id="BMXS01000001">
    <property type="protein sequence ID" value="GGX78499.1"/>
    <property type="molecule type" value="Genomic_DNA"/>
</dbReference>
<evidence type="ECO:0000259" key="8">
    <source>
        <dbReference type="SMART" id="SM00849"/>
    </source>
</evidence>
<dbReference type="NCBIfam" id="TIGR03413">
    <property type="entry name" value="GSH_gloB"/>
    <property type="match status" value="1"/>
</dbReference>
<evidence type="ECO:0000256" key="2">
    <source>
        <dbReference type="ARBA" id="ARBA00004963"/>
    </source>
</evidence>
<feature type="binding site" evidence="7">
    <location>
        <position position="73"/>
    </location>
    <ligand>
        <name>Zn(2+)</name>
        <dbReference type="ChEBI" id="CHEBI:29105"/>
        <label>2</label>
    </ligand>
</feature>
<keyword evidence="4 7" id="KW-0479">Metal-binding</keyword>
<feature type="binding site" evidence="7">
    <location>
        <position position="144"/>
    </location>
    <ligand>
        <name>Zn(2+)</name>
        <dbReference type="ChEBI" id="CHEBI:29105"/>
        <label>2</label>
    </ligand>
</feature>
<dbReference type="InterPro" id="IPR017782">
    <property type="entry name" value="Hydroxyacylglutathione_Hdrlase"/>
</dbReference>
<feature type="domain" description="Metallo-beta-lactamase" evidence="8">
    <location>
        <begin position="25"/>
        <end position="182"/>
    </location>
</feature>
<evidence type="ECO:0000256" key="7">
    <source>
        <dbReference type="HAMAP-Rule" id="MF_01374"/>
    </source>
</evidence>
<comment type="pathway">
    <text evidence="2 7">Secondary metabolite metabolism; methylglyoxal degradation; (R)-lactate from methylglyoxal: step 2/2.</text>
</comment>
<proteinExistence type="inferred from homology"/>
<keyword evidence="5 7" id="KW-0378">Hydrolase</keyword>
<evidence type="ECO:0000313" key="9">
    <source>
        <dbReference type="EMBL" id="GGX78499.1"/>
    </source>
</evidence>
<dbReference type="InterPro" id="IPR036866">
    <property type="entry name" value="RibonucZ/Hydroxyglut_hydro"/>
</dbReference>
<evidence type="ECO:0000256" key="1">
    <source>
        <dbReference type="ARBA" id="ARBA00001623"/>
    </source>
</evidence>
<organism evidence="9 10">
    <name type="scientific">Litchfieldella qijiaojingensis</name>
    <dbReference type="NCBI Taxonomy" id="980347"/>
    <lineage>
        <taxon>Bacteria</taxon>
        <taxon>Pseudomonadati</taxon>
        <taxon>Pseudomonadota</taxon>
        <taxon>Gammaproteobacteria</taxon>
        <taxon>Oceanospirillales</taxon>
        <taxon>Halomonadaceae</taxon>
        <taxon>Litchfieldella</taxon>
    </lineage>
</organism>
<dbReference type="Proteomes" id="UP000653056">
    <property type="component" value="Unassembled WGS sequence"/>
</dbReference>
<dbReference type="Pfam" id="PF00753">
    <property type="entry name" value="Lactamase_B"/>
    <property type="match status" value="1"/>
</dbReference>
<dbReference type="Pfam" id="PF16123">
    <property type="entry name" value="HAGH_C"/>
    <property type="match status" value="1"/>
</dbReference>
<gene>
    <name evidence="7 9" type="primary">gloB</name>
    <name evidence="9" type="ORF">GCM10007160_02210</name>
</gene>
<keyword evidence="6 7" id="KW-0862">Zinc</keyword>
<accession>A0ABQ2YBW2</accession>
<dbReference type="SUPFAM" id="SSF56281">
    <property type="entry name" value="Metallo-hydrolase/oxidoreductase"/>
    <property type="match status" value="1"/>
</dbReference>
<feature type="binding site" evidence="7">
    <location>
        <position position="144"/>
    </location>
    <ligand>
        <name>Zn(2+)</name>
        <dbReference type="ChEBI" id="CHEBI:29105"/>
        <label>1</label>
    </ligand>
</feature>
<comment type="caution">
    <text evidence="9">The sequence shown here is derived from an EMBL/GenBank/DDBJ whole genome shotgun (WGS) entry which is preliminary data.</text>
</comment>
<evidence type="ECO:0000256" key="3">
    <source>
        <dbReference type="ARBA" id="ARBA00006759"/>
    </source>
</evidence>
<dbReference type="CDD" id="cd07723">
    <property type="entry name" value="hydroxyacylglutathione_hydrolase_MBL-fold"/>
    <property type="match status" value="1"/>
</dbReference>
<name>A0ABQ2YBW2_9GAMM</name>
<dbReference type="SMART" id="SM00849">
    <property type="entry name" value="Lactamase_B"/>
    <property type="match status" value="1"/>
</dbReference>
<dbReference type="Gene3D" id="3.60.15.10">
    <property type="entry name" value="Ribonuclease Z/Hydroxyacylglutathione hydrolase-like"/>
    <property type="match status" value="1"/>
</dbReference>
<dbReference type="HAMAP" id="MF_01374">
    <property type="entry name" value="Glyoxalase_2"/>
    <property type="match status" value="1"/>
</dbReference>
<sequence>MVKSMTCNEDNDPMLSVTPIPAFNDNYIWLIRQDTSPEVAVVDPGDASPVIETLEREGLTLGTVLITHHHHDHTGGLAELIRQYRPRVIGPQNPDIEGIDERLVEGDECLVMGRRFEVIEVPGHTLDHIAFFAAGIPPLLFCGDTLFSAGCGRLFEGSPEQMHASLSKLAALPNDTLVFAAHEYTLANLRFAKAADPDNAAIDKYLEECRRVREQGKPTLPSNLAREHQINPFLRSDQHGVQKAAATQGDANTALSTFTTLRAWKDRF</sequence>
<dbReference type="InterPro" id="IPR035680">
    <property type="entry name" value="Clx_II_MBL"/>
</dbReference>
<comment type="function">
    <text evidence="7">Thiolesterase that catalyzes the hydrolysis of S-D-lactoyl-glutathione to form glutathione and D-lactic acid.</text>
</comment>
<comment type="catalytic activity">
    <reaction evidence="1 7">
        <text>an S-(2-hydroxyacyl)glutathione + H2O = a 2-hydroxy carboxylate + glutathione + H(+)</text>
        <dbReference type="Rhea" id="RHEA:21864"/>
        <dbReference type="ChEBI" id="CHEBI:15377"/>
        <dbReference type="ChEBI" id="CHEBI:15378"/>
        <dbReference type="ChEBI" id="CHEBI:57925"/>
        <dbReference type="ChEBI" id="CHEBI:58896"/>
        <dbReference type="ChEBI" id="CHEBI:71261"/>
        <dbReference type="EC" id="3.1.2.6"/>
    </reaction>
</comment>
<dbReference type="EC" id="3.1.2.6" evidence="7"/>
<feature type="binding site" evidence="7">
    <location>
        <position position="72"/>
    </location>
    <ligand>
        <name>Zn(2+)</name>
        <dbReference type="ChEBI" id="CHEBI:29105"/>
        <label>2</label>
    </ligand>
</feature>
<protein>
    <recommendedName>
        <fullName evidence="7">Hydroxyacylglutathione hydrolase</fullName>
        <ecNumber evidence="7">3.1.2.6</ecNumber>
    </recommendedName>
    <alternativeName>
        <fullName evidence="7">Glyoxalase II</fullName>
        <shortName evidence="7">Glx II</shortName>
    </alternativeName>
</protein>
<feature type="binding site" evidence="7">
    <location>
        <position position="182"/>
    </location>
    <ligand>
        <name>Zn(2+)</name>
        <dbReference type="ChEBI" id="CHEBI:29105"/>
        <label>2</label>
    </ligand>
</feature>
<feature type="binding site" evidence="7">
    <location>
        <position position="124"/>
    </location>
    <ligand>
        <name>Zn(2+)</name>
        <dbReference type="ChEBI" id="CHEBI:29105"/>
        <label>1</label>
    </ligand>
</feature>
<dbReference type="GO" id="GO:0016787">
    <property type="term" value="F:hydrolase activity"/>
    <property type="evidence" value="ECO:0007669"/>
    <property type="project" value="UniProtKB-KW"/>
</dbReference>
<dbReference type="PANTHER" id="PTHR43705">
    <property type="entry name" value="HYDROXYACYLGLUTATHIONE HYDROLASE"/>
    <property type="match status" value="1"/>
</dbReference>
<dbReference type="InterPro" id="IPR001279">
    <property type="entry name" value="Metallo-B-lactamas"/>
</dbReference>
<dbReference type="InterPro" id="IPR032282">
    <property type="entry name" value="HAGH_C"/>
</dbReference>
<dbReference type="PANTHER" id="PTHR43705:SF1">
    <property type="entry name" value="HYDROXYACYLGLUTATHIONE HYDROLASE GLOB"/>
    <property type="match status" value="1"/>
</dbReference>
<feature type="binding site" evidence="7">
    <location>
        <position position="68"/>
    </location>
    <ligand>
        <name>Zn(2+)</name>
        <dbReference type="ChEBI" id="CHEBI:29105"/>
        <label>1</label>
    </ligand>
</feature>
<comment type="subunit">
    <text evidence="7">Monomer.</text>
</comment>
<feature type="binding site" evidence="7">
    <location>
        <position position="70"/>
    </location>
    <ligand>
        <name>Zn(2+)</name>
        <dbReference type="ChEBI" id="CHEBI:29105"/>
        <label>1</label>
    </ligand>
</feature>
<keyword evidence="10" id="KW-1185">Reference proteome</keyword>
<comment type="cofactor">
    <cofactor evidence="7">
        <name>Zn(2+)</name>
        <dbReference type="ChEBI" id="CHEBI:29105"/>
    </cofactor>
    <text evidence="7">Binds 2 Zn(2+) ions per subunit.</text>
</comment>
<dbReference type="InterPro" id="IPR050110">
    <property type="entry name" value="Glyoxalase_II_hydrolase"/>
</dbReference>
<evidence type="ECO:0000256" key="5">
    <source>
        <dbReference type="ARBA" id="ARBA00022801"/>
    </source>
</evidence>
<evidence type="ECO:0000256" key="4">
    <source>
        <dbReference type="ARBA" id="ARBA00022723"/>
    </source>
</evidence>
<evidence type="ECO:0000256" key="6">
    <source>
        <dbReference type="ARBA" id="ARBA00022833"/>
    </source>
</evidence>
<evidence type="ECO:0000313" key="10">
    <source>
        <dbReference type="Proteomes" id="UP000653056"/>
    </source>
</evidence>
<dbReference type="PIRSF" id="PIRSF005457">
    <property type="entry name" value="Glx"/>
    <property type="match status" value="1"/>
</dbReference>
<comment type="similarity">
    <text evidence="3 7">Belongs to the metallo-beta-lactamase superfamily. Glyoxalase II family.</text>
</comment>
<reference evidence="10" key="1">
    <citation type="journal article" date="2019" name="Int. J. Syst. Evol. Microbiol.">
        <title>The Global Catalogue of Microorganisms (GCM) 10K type strain sequencing project: providing services to taxonomists for standard genome sequencing and annotation.</title>
        <authorList>
            <consortium name="The Broad Institute Genomics Platform"/>
            <consortium name="The Broad Institute Genome Sequencing Center for Infectious Disease"/>
            <person name="Wu L."/>
            <person name="Ma J."/>
        </authorList>
    </citation>
    <scope>NUCLEOTIDE SEQUENCE [LARGE SCALE GENOMIC DNA]</scope>
    <source>
        <strain evidence="10">KCTC 22228</strain>
    </source>
</reference>